<protein>
    <submittedName>
        <fullName evidence="2">Uncharacterized protein</fullName>
    </submittedName>
</protein>
<proteinExistence type="predicted"/>
<gene>
    <name evidence="2" type="ORF">Pmani_027173</name>
</gene>
<organism evidence="2 3">
    <name type="scientific">Petrolisthes manimaculis</name>
    <dbReference type="NCBI Taxonomy" id="1843537"/>
    <lineage>
        <taxon>Eukaryota</taxon>
        <taxon>Metazoa</taxon>
        <taxon>Ecdysozoa</taxon>
        <taxon>Arthropoda</taxon>
        <taxon>Crustacea</taxon>
        <taxon>Multicrustacea</taxon>
        <taxon>Malacostraca</taxon>
        <taxon>Eumalacostraca</taxon>
        <taxon>Eucarida</taxon>
        <taxon>Decapoda</taxon>
        <taxon>Pleocyemata</taxon>
        <taxon>Anomura</taxon>
        <taxon>Galatheoidea</taxon>
        <taxon>Porcellanidae</taxon>
        <taxon>Petrolisthes</taxon>
    </lineage>
</organism>
<keyword evidence="3" id="KW-1185">Reference proteome</keyword>
<name>A0AAE1P4E4_9EUCA</name>
<comment type="caution">
    <text evidence="2">The sequence shown here is derived from an EMBL/GenBank/DDBJ whole genome shotgun (WGS) entry which is preliminary data.</text>
</comment>
<feature type="region of interest" description="Disordered" evidence="1">
    <location>
        <begin position="1"/>
        <end position="68"/>
    </location>
</feature>
<feature type="compositionally biased region" description="Basic and acidic residues" evidence="1">
    <location>
        <begin position="1"/>
        <end position="43"/>
    </location>
</feature>
<dbReference type="Proteomes" id="UP001292094">
    <property type="component" value="Unassembled WGS sequence"/>
</dbReference>
<accession>A0AAE1P4E4</accession>
<reference evidence="2" key="1">
    <citation type="submission" date="2023-11" db="EMBL/GenBank/DDBJ databases">
        <title>Genome assemblies of two species of porcelain crab, Petrolisthes cinctipes and Petrolisthes manimaculis (Anomura: Porcellanidae).</title>
        <authorList>
            <person name="Angst P."/>
        </authorList>
    </citation>
    <scope>NUCLEOTIDE SEQUENCE</scope>
    <source>
        <strain evidence="2">PB745_02</strain>
        <tissue evidence="2">Gill</tissue>
    </source>
</reference>
<dbReference type="AlphaFoldDB" id="A0AAE1P4E4"/>
<evidence type="ECO:0000313" key="2">
    <source>
        <dbReference type="EMBL" id="KAK4300642.1"/>
    </source>
</evidence>
<evidence type="ECO:0000313" key="3">
    <source>
        <dbReference type="Proteomes" id="UP001292094"/>
    </source>
</evidence>
<sequence length="68" mass="7678">MRREAEKEGKEERKGGGWIGGKREKDGGGRMEGEGWREKDGGGRKGRVVIGERMEGGQVEYKKKKRDN</sequence>
<dbReference type="EMBL" id="JAWZYT010003018">
    <property type="protein sequence ID" value="KAK4300642.1"/>
    <property type="molecule type" value="Genomic_DNA"/>
</dbReference>
<evidence type="ECO:0000256" key="1">
    <source>
        <dbReference type="SAM" id="MobiDB-lite"/>
    </source>
</evidence>